<dbReference type="GO" id="GO:0052856">
    <property type="term" value="F:NAD(P)HX epimerase activity"/>
    <property type="evidence" value="ECO:0007669"/>
    <property type="project" value="UniProtKB-UniRule"/>
</dbReference>
<comment type="similarity">
    <text evidence="4 19">In the C-terminal section; belongs to the NnrD/CARKD family.</text>
</comment>
<evidence type="ECO:0000256" key="7">
    <source>
        <dbReference type="ARBA" id="ARBA00022840"/>
    </source>
</evidence>
<evidence type="ECO:0000256" key="11">
    <source>
        <dbReference type="ARBA" id="ARBA00023235"/>
    </source>
</evidence>
<evidence type="ECO:0000256" key="14">
    <source>
        <dbReference type="ARBA" id="ARBA00025153"/>
    </source>
</evidence>
<dbReference type="GO" id="GO:0005524">
    <property type="term" value="F:ATP binding"/>
    <property type="evidence" value="ECO:0007669"/>
    <property type="project" value="UniProtKB-UniRule"/>
</dbReference>
<dbReference type="HOGENOM" id="CLU_024853_4_1_2"/>
<comment type="caution">
    <text evidence="17">Lacks conserved residue(s) required for the propagation of feature annotation.</text>
</comment>
<reference evidence="22 23" key="1">
    <citation type="submission" date="2014-07" db="EMBL/GenBank/DDBJ databases">
        <title>Methanogenic archaea and the global carbon cycle.</title>
        <authorList>
            <person name="Henriksen J.R."/>
            <person name="Luke J."/>
            <person name="Reinhart S."/>
            <person name="Benedict M.N."/>
            <person name="Youngblut N.D."/>
            <person name="Metcalf M.E."/>
            <person name="Whitaker R.J."/>
            <person name="Metcalf W.W."/>
        </authorList>
    </citation>
    <scope>NUCLEOTIDE SEQUENCE [LARGE SCALE GENOMIC DNA]</scope>
    <source>
        <strain evidence="23">ATCC 43570 / DSM 1825 / OCM 12 / VKM B-1830 / TM-1</strain>
    </source>
</reference>
<comment type="similarity">
    <text evidence="17">Belongs to the NnrD/CARKD family.</text>
</comment>
<feature type="binding site" evidence="17">
    <location>
        <position position="258"/>
    </location>
    <ligand>
        <name>(6S)-NADPHX</name>
        <dbReference type="ChEBI" id="CHEBI:64076"/>
    </ligand>
</feature>
<comment type="cofactor">
    <cofactor evidence="18 19">
        <name>K(+)</name>
        <dbReference type="ChEBI" id="CHEBI:29103"/>
    </cofactor>
    <text evidence="18 19">Binds 1 potassium ion per subunit.</text>
</comment>
<comment type="catalytic activity">
    <reaction evidence="15 17 19">
        <text>(6S)-NADHX + ADP = AMP + phosphate + NADH + H(+)</text>
        <dbReference type="Rhea" id="RHEA:32223"/>
        <dbReference type="ChEBI" id="CHEBI:15378"/>
        <dbReference type="ChEBI" id="CHEBI:43474"/>
        <dbReference type="ChEBI" id="CHEBI:57945"/>
        <dbReference type="ChEBI" id="CHEBI:64074"/>
        <dbReference type="ChEBI" id="CHEBI:456215"/>
        <dbReference type="ChEBI" id="CHEBI:456216"/>
        <dbReference type="EC" id="4.2.1.136"/>
    </reaction>
</comment>
<comment type="similarity">
    <text evidence="3 19">In the N-terminal section; belongs to the NnrE/AIBP family.</text>
</comment>
<comment type="catalytic activity">
    <reaction evidence="16 17 19">
        <text>(6S)-NADPHX + ADP = AMP + phosphate + NADPH + H(+)</text>
        <dbReference type="Rhea" id="RHEA:32235"/>
        <dbReference type="ChEBI" id="CHEBI:15378"/>
        <dbReference type="ChEBI" id="CHEBI:43474"/>
        <dbReference type="ChEBI" id="CHEBI:57783"/>
        <dbReference type="ChEBI" id="CHEBI:64076"/>
        <dbReference type="ChEBI" id="CHEBI:456215"/>
        <dbReference type="ChEBI" id="CHEBI:456216"/>
        <dbReference type="EC" id="4.2.1.136"/>
    </reaction>
</comment>
<dbReference type="InterPro" id="IPR030677">
    <property type="entry name" value="Nnr"/>
</dbReference>
<dbReference type="EC" id="5.1.99.6" evidence="19"/>
<keyword evidence="8 17" id="KW-0521">NADP</keyword>
<evidence type="ECO:0000256" key="12">
    <source>
        <dbReference type="ARBA" id="ARBA00023239"/>
    </source>
</evidence>
<dbReference type="PROSITE" id="PS51385">
    <property type="entry name" value="YJEF_N"/>
    <property type="match status" value="1"/>
</dbReference>
<keyword evidence="13" id="KW-0511">Multifunctional enzyme</keyword>
<comment type="function">
    <text evidence="14 19">Bifunctional enzyme that catalyzes the epimerization of the S- and R-forms of NAD(P)HX and the dehydration of the S-form of NAD(P)HX at the expense of ADP, which is converted to AMP. This allows the repair of both epimers of NAD(P)HX, a damaged form of NAD(P)H that is a result of enzymatic or heat-dependent hydration.</text>
</comment>
<evidence type="ECO:0000256" key="8">
    <source>
        <dbReference type="ARBA" id="ARBA00022857"/>
    </source>
</evidence>
<protein>
    <recommendedName>
        <fullName evidence="19">Bifunctional NAD(P)H-hydrate repair enzyme</fullName>
    </recommendedName>
    <alternativeName>
        <fullName evidence="19">Nicotinamide nucleotide repair protein</fullName>
    </alternativeName>
    <domain>
        <recommendedName>
            <fullName evidence="19">ADP-dependent (S)-NAD(P)H-hydrate dehydratase</fullName>
            <ecNumber evidence="19">4.2.1.136</ecNumber>
        </recommendedName>
        <alternativeName>
            <fullName evidence="19">ADP-dependent NAD(P)HX dehydratase</fullName>
        </alternativeName>
    </domain>
    <domain>
        <recommendedName>
            <fullName evidence="19">NAD(P)H-hydrate epimerase</fullName>
            <ecNumber evidence="19">5.1.99.6</ecNumber>
        </recommendedName>
    </domain>
</protein>
<dbReference type="NCBIfam" id="TIGR00196">
    <property type="entry name" value="yjeF_cterm"/>
    <property type="match status" value="1"/>
</dbReference>
<keyword evidence="10 17" id="KW-0520">NAD</keyword>
<dbReference type="GeneID" id="41602123"/>
<dbReference type="STRING" id="523844.MSTHT_2467"/>
<feature type="binding site" evidence="17">
    <location>
        <position position="326"/>
    </location>
    <ligand>
        <name>(6S)-NADPHX</name>
        <dbReference type="ChEBI" id="CHEBI:64076"/>
    </ligand>
</feature>
<organism evidence="22 23">
    <name type="scientific">Methanosarcina thermophila (strain ATCC 43570 / DSM 1825 / OCM 12 / VKM B-1830 / TM-1)</name>
    <dbReference type="NCBI Taxonomy" id="523844"/>
    <lineage>
        <taxon>Archaea</taxon>
        <taxon>Methanobacteriati</taxon>
        <taxon>Methanobacteriota</taxon>
        <taxon>Stenosarchaea group</taxon>
        <taxon>Methanomicrobia</taxon>
        <taxon>Methanosarcinales</taxon>
        <taxon>Methanosarcinaceae</taxon>
        <taxon>Methanosarcina</taxon>
    </lineage>
</organism>
<feature type="binding site" evidence="18">
    <location>
        <begin position="55"/>
        <end position="59"/>
    </location>
    <ligand>
        <name>(6S)-NADPHX</name>
        <dbReference type="ChEBI" id="CHEBI:64076"/>
    </ligand>
</feature>
<keyword evidence="5 18" id="KW-0479">Metal-binding</keyword>
<dbReference type="GO" id="GO:0110051">
    <property type="term" value="P:metabolite repair"/>
    <property type="evidence" value="ECO:0007669"/>
    <property type="project" value="TreeGrafter"/>
</dbReference>
<dbReference type="Proteomes" id="UP000066529">
    <property type="component" value="Chromosome"/>
</dbReference>
<feature type="binding site" evidence="18">
    <location>
        <position position="130"/>
    </location>
    <ligand>
        <name>K(+)</name>
        <dbReference type="ChEBI" id="CHEBI:29103"/>
    </ligand>
</feature>
<dbReference type="InterPro" id="IPR036652">
    <property type="entry name" value="YjeF_N_dom_sf"/>
</dbReference>
<dbReference type="HAMAP" id="MF_01965">
    <property type="entry name" value="NADHX_dehydratase"/>
    <property type="match status" value="1"/>
</dbReference>
<keyword evidence="7 17" id="KW-0067">ATP-binding</keyword>
<feature type="binding site" evidence="17">
    <location>
        <position position="376"/>
    </location>
    <ligand>
        <name>(6S)-NADPHX</name>
        <dbReference type="ChEBI" id="CHEBI:64076"/>
    </ligand>
</feature>
<keyword evidence="6 17" id="KW-0547">Nucleotide-binding</keyword>
<dbReference type="PATRIC" id="fig|523844.20.peg.3004"/>
<evidence type="ECO:0000256" key="1">
    <source>
        <dbReference type="ARBA" id="ARBA00000013"/>
    </source>
</evidence>
<feature type="binding site" evidence="18">
    <location>
        <position position="166"/>
    </location>
    <ligand>
        <name>(6S)-NADPHX</name>
        <dbReference type="ChEBI" id="CHEBI:64076"/>
    </ligand>
</feature>
<dbReference type="KEGG" id="mthr:MSTHT_2467"/>
<evidence type="ECO:0000259" key="21">
    <source>
        <dbReference type="PROSITE" id="PS51385"/>
    </source>
</evidence>
<name>A0A0E3KQE6_METTT</name>
<dbReference type="HAMAP" id="MF_01966">
    <property type="entry name" value="NADHX_epimerase"/>
    <property type="match status" value="1"/>
</dbReference>
<keyword evidence="9 18" id="KW-0630">Potassium</keyword>
<dbReference type="SUPFAM" id="SSF53613">
    <property type="entry name" value="Ribokinase-like"/>
    <property type="match status" value="1"/>
</dbReference>
<dbReference type="SUPFAM" id="SSF64153">
    <property type="entry name" value="YjeF N-terminal domain-like"/>
    <property type="match status" value="1"/>
</dbReference>
<dbReference type="AlphaFoldDB" id="A0A0E3KQE6"/>
<dbReference type="CDD" id="cd01171">
    <property type="entry name" value="YXKO-related"/>
    <property type="match status" value="1"/>
</dbReference>
<evidence type="ECO:0000256" key="10">
    <source>
        <dbReference type="ARBA" id="ARBA00023027"/>
    </source>
</evidence>
<evidence type="ECO:0000256" key="16">
    <source>
        <dbReference type="ARBA" id="ARBA00049209"/>
    </source>
</evidence>
<evidence type="ECO:0000256" key="18">
    <source>
        <dbReference type="HAMAP-Rule" id="MF_01966"/>
    </source>
</evidence>
<evidence type="ECO:0000256" key="15">
    <source>
        <dbReference type="ARBA" id="ARBA00048238"/>
    </source>
</evidence>
<evidence type="ECO:0000256" key="6">
    <source>
        <dbReference type="ARBA" id="ARBA00022741"/>
    </source>
</evidence>
<evidence type="ECO:0000259" key="20">
    <source>
        <dbReference type="PROSITE" id="PS51383"/>
    </source>
</evidence>
<comment type="function">
    <text evidence="18">Catalyzes the epimerization of the S- and R-forms of NAD(P)HX, a damaged form of NAD(P)H that is a result of enzymatic or heat-dependent hydration. This is a prerequisite for the S-specific NAD(P)H-hydrate dehydratase to allow the repair of both epimers of NAD(P)HX.</text>
</comment>
<dbReference type="Gene3D" id="3.40.50.10260">
    <property type="entry name" value="YjeF N-terminal domain"/>
    <property type="match status" value="1"/>
</dbReference>
<evidence type="ECO:0000256" key="9">
    <source>
        <dbReference type="ARBA" id="ARBA00022958"/>
    </source>
</evidence>
<dbReference type="GO" id="GO:0046872">
    <property type="term" value="F:metal ion binding"/>
    <property type="evidence" value="ECO:0007669"/>
    <property type="project" value="UniProtKB-UniRule"/>
</dbReference>
<feature type="binding site" evidence="18">
    <location>
        <position position="169"/>
    </location>
    <ligand>
        <name>K(+)</name>
        <dbReference type="ChEBI" id="CHEBI:29103"/>
    </ligand>
</feature>
<dbReference type="Pfam" id="PF03853">
    <property type="entry name" value="YjeF_N"/>
    <property type="match status" value="1"/>
</dbReference>
<dbReference type="PROSITE" id="PS51383">
    <property type="entry name" value="YJEF_C_3"/>
    <property type="match status" value="1"/>
</dbReference>
<feature type="binding site" evidence="17">
    <location>
        <position position="442"/>
    </location>
    <ligand>
        <name>(6S)-NADPHX</name>
        <dbReference type="ChEBI" id="CHEBI:64076"/>
    </ligand>
</feature>
<dbReference type="PANTHER" id="PTHR12592:SF0">
    <property type="entry name" value="ATP-DEPENDENT (S)-NAD(P)H-HYDRATE DEHYDRATASE"/>
    <property type="match status" value="1"/>
</dbReference>
<proteinExistence type="inferred from homology"/>
<comment type="similarity">
    <text evidence="18">Belongs to the NnrE/AIBP family.</text>
</comment>
<dbReference type="EC" id="4.2.1.136" evidence="19"/>
<feature type="binding site" evidence="17">
    <location>
        <position position="441"/>
    </location>
    <ligand>
        <name>AMP</name>
        <dbReference type="ChEBI" id="CHEBI:456215"/>
    </ligand>
</feature>
<evidence type="ECO:0000313" key="23">
    <source>
        <dbReference type="Proteomes" id="UP000066529"/>
    </source>
</evidence>
<comment type="subunit">
    <text evidence="17">Homotetramer.</text>
</comment>
<evidence type="ECO:0000313" key="22">
    <source>
        <dbReference type="EMBL" id="AKB14225.1"/>
    </source>
</evidence>
<gene>
    <name evidence="17" type="primary">nnrD</name>
    <name evidence="18" type="synonym">nnrE</name>
    <name evidence="22" type="ORF">MSTHT_2467</name>
</gene>
<dbReference type="InterPro" id="IPR004443">
    <property type="entry name" value="YjeF_N_dom"/>
</dbReference>
<dbReference type="GO" id="GO:0046496">
    <property type="term" value="P:nicotinamide nucleotide metabolic process"/>
    <property type="evidence" value="ECO:0007669"/>
    <property type="project" value="UniProtKB-UniRule"/>
</dbReference>
<comment type="catalytic activity">
    <reaction evidence="2 18 19">
        <text>(6R)-NADPHX = (6S)-NADPHX</text>
        <dbReference type="Rhea" id="RHEA:32227"/>
        <dbReference type="ChEBI" id="CHEBI:64076"/>
        <dbReference type="ChEBI" id="CHEBI:64077"/>
        <dbReference type="EC" id="5.1.99.6"/>
    </reaction>
</comment>
<comment type="catalytic activity">
    <reaction evidence="1 18 19">
        <text>(6R)-NADHX = (6S)-NADHX</text>
        <dbReference type="Rhea" id="RHEA:32215"/>
        <dbReference type="ChEBI" id="CHEBI:64074"/>
        <dbReference type="ChEBI" id="CHEBI:64075"/>
        <dbReference type="EC" id="5.1.99.6"/>
    </reaction>
</comment>
<evidence type="ECO:0000256" key="5">
    <source>
        <dbReference type="ARBA" id="ARBA00022723"/>
    </source>
</evidence>
<dbReference type="PIRSF" id="PIRSF017184">
    <property type="entry name" value="Nnr"/>
    <property type="match status" value="1"/>
</dbReference>
<sequence>MKCISSLRMKAIDRNCEYLGLLPIQLMENAGAAIAQSVREKLGSGRVLFIAGRGNNGGDAFVAARHLAGSSGYIVKLILLGKARDIGTKEAFHNFSLLKFSRVEVIEITDSSQFEAEASDWYSEADLLVDAIFGTGIKGKIKEPESTAIDYINREGRAGKKIISIDIPSGLDPDGGSFEKAVHAGLTVTFHRMKTGLMSEKAKEYTGIIRVAEIGISADAEQYVGPGDLMTLRRRESSGHKGDSGRILVIGGGPYSGAPALAALAALKAGADLVTAAVPANVAEIVASYSPNLIVRKLSSNILCPEDVSILLDLINSHNVVVMGMGLGRAPETLETVRKILPFCRKAVLDADALAALSDTVFESLAGNCDLIITPHAGEFALLRDMKTPENQDSRIKAVREFSEKKGVVTLLKGKIDIISDGKQTLLNRTGNTGMTVGGTGDVLAGLTGSLFSRNPAFLAAACAAYINGAAGDLAFEKAGNGLLATDILEKIPEIIKEADIG</sequence>
<dbReference type="PANTHER" id="PTHR12592">
    <property type="entry name" value="ATP-DEPENDENT (S)-NAD(P)H-HYDRATE DEHYDRATASE FAMILY MEMBER"/>
    <property type="match status" value="1"/>
</dbReference>
<dbReference type="RefSeq" id="WP_048168163.1">
    <property type="nucleotide sequence ID" value="NZ_CP009501.1"/>
</dbReference>
<evidence type="ECO:0000256" key="19">
    <source>
        <dbReference type="PIRNR" id="PIRNR017184"/>
    </source>
</evidence>
<dbReference type="OrthoDB" id="15148at2157"/>
<dbReference type="InterPro" id="IPR029056">
    <property type="entry name" value="Ribokinase-like"/>
</dbReference>
<feature type="binding site" evidence="18">
    <location>
        <begin position="134"/>
        <end position="140"/>
    </location>
    <ligand>
        <name>(6S)-NADPHX</name>
        <dbReference type="ChEBI" id="CHEBI:64076"/>
    </ligand>
</feature>
<keyword evidence="12 17" id="KW-0456">Lyase</keyword>
<comment type="function">
    <text evidence="17">Catalyzes the dehydration of the S-form of NAD(P)HX at the expense of ADP, which is converted to AMP. Together with NAD(P)HX epimerase, which catalyzes the epimerization of the S- and R-forms, the enzyme allows the repair of both epimers of NAD(P)HX, a damaged form of NAD(P)H that is a result of enzymatic or heat-dependent hydration.</text>
</comment>
<dbReference type="NCBIfam" id="TIGR00197">
    <property type="entry name" value="yjeF_nterm"/>
    <property type="match status" value="1"/>
</dbReference>
<feature type="domain" description="YjeF C-terminal" evidence="20">
    <location>
        <begin position="224"/>
        <end position="499"/>
    </location>
</feature>
<evidence type="ECO:0000256" key="4">
    <source>
        <dbReference type="ARBA" id="ARBA00009524"/>
    </source>
</evidence>
<evidence type="ECO:0000256" key="2">
    <source>
        <dbReference type="ARBA" id="ARBA00000909"/>
    </source>
</evidence>
<dbReference type="EMBL" id="CP009501">
    <property type="protein sequence ID" value="AKB14225.1"/>
    <property type="molecule type" value="Genomic_DNA"/>
</dbReference>
<dbReference type="Pfam" id="PF01256">
    <property type="entry name" value="Carb_kinase"/>
    <property type="match status" value="1"/>
</dbReference>
<dbReference type="InterPro" id="IPR000631">
    <property type="entry name" value="CARKD"/>
</dbReference>
<feature type="domain" description="YjeF N-terminal" evidence="21">
    <location>
        <begin position="9"/>
        <end position="222"/>
    </location>
</feature>
<feature type="binding site" evidence="18">
    <location>
        <position position="56"/>
    </location>
    <ligand>
        <name>K(+)</name>
        <dbReference type="ChEBI" id="CHEBI:29103"/>
    </ligand>
</feature>
<evidence type="ECO:0000256" key="13">
    <source>
        <dbReference type="ARBA" id="ARBA00023268"/>
    </source>
</evidence>
<accession>A0A0E3KQE6</accession>
<evidence type="ECO:0000256" key="3">
    <source>
        <dbReference type="ARBA" id="ARBA00006001"/>
    </source>
</evidence>
<evidence type="ECO:0000256" key="17">
    <source>
        <dbReference type="HAMAP-Rule" id="MF_01965"/>
    </source>
</evidence>
<keyword evidence="11 18" id="KW-0413">Isomerase</keyword>
<comment type="cofactor">
    <cofactor evidence="17">
        <name>Mg(2+)</name>
        <dbReference type="ChEBI" id="CHEBI:18420"/>
    </cofactor>
</comment>
<dbReference type="GO" id="GO:0052855">
    <property type="term" value="F:ADP-dependent NAD(P)H-hydrate dehydratase activity"/>
    <property type="evidence" value="ECO:0007669"/>
    <property type="project" value="UniProtKB-UniRule"/>
</dbReference>
<dbReference type="Gene3D" id="3.40.1190.20">
    <property type="match status" value="1"/>
</dbReference>